<dbReference type="GO" id="GO:0043952">
    <property type="term" value="P:protein transport by the Sec complex"/>
    <property type="evidence" value="ECO:0007669"/>
    <property type="project" value="UniProtKB-UniRule"/>
</dbReference>
<dbReference type="Gene3D" id="1.20.1640.10">
    <property type="entry name" value="Multidrug efflux transporter AcrB transmembrane domain"/>
    <property type="match status" value="1"/>
</dbReference>
<keyword evidence="9 10" id="KW-0472">Membrane</keyword>
<comment type="caution">
    <text evidence="12">The sequence shown here is derived from an EMBL/GenBank/DDBJ whole genome shotgun (WGS) entry which is preliminary data.</text>
</comment>
<dbReference type="PROSITE" id="PS50156">
    <property type="entry name" value="SSD"/>
    <property type="match status" value="1"/>
</dbReference>
<keyword evidence="5 10" id="KW-0812">Transmembrane</keyword>
<evidence type="ECO:0000259" key="11">
    <source>
        <dbReference type="PROSITE" id="PS50156"/>
    </source>
</evidence>
<dbReference type="GO" id="GO:0015450">
    <property type="term" value="F:protein-transporting ATPase activity"/>
    <property type="evidence" value="ECO:0007669"/>
    <property type="project" value="InterPro"/>
</dbReference>
<dbReference type="Pfam" id="PF07549">
    <property type="entry name" value="Sec_GG"/>
    <property type="match status" value="1"/>
</dbReference>
<feature type="domain" description="SSD" evidence="11">
    <location>
        <begin position="125"/>
        <end position="302"/>
    </location>
</feature>
<keyword evidence="6 10" id="KW-0653">Protein transport</keyword>
<feature type="transmembrane region" description="Helical" evidence="10">
    <location>
        <begin position="125"/>
        <end position="144"/>
    </location>
</feature>
<gene>
    <name evidence="10" type="primary">secF</name>
    <name evidence="12" type="ORF">A2431_02650</name>
</gene>
<dbReference type="InterPro" id="IPR022646">
    <property type="entry name" value="SecD/SecF_CS"/>
</dbReference>
<keyword evidence="3 10" id="KW-1003">Cell membrane</keyword>
<feature type="transmembrane region" description="Helical" evidence="10">
    <location>
        <begin position="12"/>
        <end position="31"/>
    </location>
</feature>
<evidence type="ECO:0000313" key="12">
    <source>
        <dbReference type="EMBL" id="OHB15481.1"/>
    </source>
</evidence>
<evidence type="ECO:0000256" key="10">
    <source>
        <dbReference type="HAMAP-Rule" id="MF_01464"/>
    </source>
</evidence>
<dbReference type="PANTHER" id="PTHR30081:SF8">
    <property type="entry name" value="PROTEIN TRANSLOCASE SUBUNIT SECF"/>
    <property type="match status" value="1"/>
</dbReference>
<evidence type="ECO:0000313" key="13">
    <source>
        <dbReference type="Proteomes" id="UP000177697"/>
    </source>
</evidence>
<dbReference type="AlphaFoldDB" id="A0A1G2V1J8"/>
<dbReference type="InterPro" id="IPR000731">
    <property type="entry name" value="SSD"/>
</dbReference>
<evidence type="ECO:0000256" key="7">
    <source>
        <dbReference type="ARBA" id="ARBA00022989"/>
    </source>
</evidence>
<feature type="transmembrane region" description="Helical" evidence="10">
    <location>
        <begin position="188"/>
        <end position="209"/>
    </location>
</feature>
<dbReference type="GO" id="GO:0006605">
    <property type="term" value="P:protein targeting"/>
    <property type="evidence" value="ECO:0007669"/>
    <property type="project" value="UniProtKB-UniRule"/>
</dbReference>
<evidence type="ECO:0000256" key="4">
    <source>
        <dbReference type="ARBA" id="ARBA00022519"/>
    </source>
</evidence>
<dbReference type="PRINTS" id="PR01755">
    <property type="entry name" value="SECFTRNLCASE"/>
</dbReference>
<keyword evidence="8 10" id="KW-0811">Translocation</keyword>
<sequence length="309" mass="34112">MMTIVKYRKIFYTFSTILILASIFSIFFWGLNPSIDFAGGSLLDVSFTGDKPTNDEVSQVLKDLEFKDASVRSSGEGYIIRLKEISQTEKDSIVASLSLGGQYTPTEKTFSTIGPVLGKEALQKSLISIFLVLLAIVLFIAFAFRKVSRPISSWVYGIVTILALLHDVLVPTGIFAILGHFYGFEVDTLFVTALLVILGFSVHDTIVVFDRVRENLQKYESSGKKPARHDGESGGDFETIVGESINETFVRSINTSLTVLLAVLVLYIFGPETIKNFTLALLIGIFIGTYSSIFIGSTLLVTINNWKNK</sequence>
<organism evidence="12 13">
    <name type="scientific">Candidatus Zambryskibacteria bacterium RIFOXYC1_FULL_39_10</name>
    <dbReference type="NCBI Taxonomy" id="1802779"/>
    <lineage>
        <taxon>Bacteria</taxon>
        <taxon>Candidatus Zambryskiibacteriota</taxon>
    </lineage>
</organism>
<reference evidence="12 13" key="1">
    <citation type="journal article" date="2016" name="Nat. Commun.">
        <title>Thousands of microbial genomes shed light on interconnected biogeochemical processes in an aquifer system.</title>
        <authorList>
            <person name="Anantharaman K."/>
            <person name="Brown C.T."/>
            <person name="Hug L.A."/>
            <person name="Sharon I."/>
            <person name="Castelle C.J."/>
            <person name="Probst A.J."/>
            <person name="Thomas B.C."/>
            <person name="Singh A."/>
            <person name="Wilkins M.J."/>
            <person name="Karaoz U."/>
            <person name="Brodie E.L."/>
            <person name="Williams K.H."/>
            <person name="Hubbard S.S."/>
            <person name="Banfield J.F."/>
        </authorList>
    </citation>
    <scope>NUCLEOTIDE SEQUENCE [LARGE SCALE GENOMIC DNA]</scope>
</reference>
<dbReference type="HAMAP" id="MF_01464_B">
    <property type="entry name" value="SecF_B"/>
    <property type="match status" value="1"/>
</dbReference>
<dbReference type="EMBL" id="MHWW01000008">
    <property type="protein sequence ID" value="OHB15481.1"/>
    <property type="molecule type" value="Genomic_DNA"/>
</dbReference>
<dbReference type="PANTHER" id="PTHR30081">
    <property type="entry name" value="PROTEIN-EXPORT MEMBRANE PROTEIN SEC"/>
    <property type="match status" value="1"/>
</dbReference>
<comment type="subcellular location">
    <subcellularLocation>
        <location evidence="1 10">Cell membrane</location>
        <topology evidence="1 10">Multi-pass membrane protein</topology>
    </subcellularLocation>
</comment>
<evidence type="ECO:0000256" key="8">
    <source>
        <dbReference type="ARBA" id="ARBA00023010"/>
    </source>
</evidence>
<evidence type="ECO:0000256" key="5">
    <source>
        <dbReference type="ARBA" id="ARBA00022692"/>
    </source>
</evidence>
<dbReference type="Pfam" id="PF02355">
    <property type="entry name" value="SecD_SecF_C"/>
    <property type="match status" value="1"/>
</dbReference>
<dbReference type="GO" id="GO:0005886">
    <property type="term" value="C:plasma membrane"/>
    <property type="evidence" value="ECO:0007669"/>
    <property type="project" value="UniProtKB-SubCell"/>
</dbReference>
<evidence type="ECO:0000256" key="2">
    <source>
        <dbReference type="ARBA" id="ARBA00022448"/>
    </source>
</evidence>
<keyword evidence="7 10" id="KW-1133">Transmembrane helix</keyword>
<evidence type="ECO:0000256" key="3">
    <source>
        <dbReference type="ARBA" id="ARBA00022475"/>
    </source>
</evidence>
<protein>
    <recommendedName>
        <fullName evidence="10">Protein-export membrane protein SecF</fullName>
    </recommendedName>
</protein>
<dbReference type="InterPro" id="IPR005665">
    <property type="entry name" value="SecF_bac"/>
</dbReference>
<dbReference type="SUPFAM" id="SSF82866">
    <property type="entry name" value="Multidrug efflux transporter AcrB transmembrane domain"/>
    <property type="match status" value="1"/>
</dbReference>
<evidence type="ECO:0000256" key="9">
    <source>
        <dbReference type="ARBA" id="ARBA00023136"/>
    </source>
</evidence>
<dbReference type="InterPro" id="IPR022813">
    <property type="entry name" value="SecD/SecF_arch_bac"/>
</dbReference>
<dbReference type="InterPro" id="IPR048634">
    <property type="entry name" value="SecD_SecF_C"/>
</dbReference>
<dbReference type="NCBIfam" id="TIGR00966">
    <property type="entry name" value="transloc_SecF"/>
    <property type="match status" value="1"/>
</dbReference>
<proteinExistence type="inferred from homology"/>
<evidence type="ECO:0000256" key="1">
    <source>
        <dbReference type="ARBA" id="ARBA00004651"/>
    </source>
</evidence>
<feature type="transmembrane region" description="Helical" evidence="10">
    <location>
        <begin position="249"/>
        <end position="269"/>
    </location>
</feature>
<dbReference type="InterPro" id="IPR022645">
    <property type="entry name" value="SecD/SecF_bac"/>
</dbReference>
<accession>A0A1G2V1J8</accession>
<name>A0A1G2V1J8_9BACT</name>
<feature type="transmembrane region" description="Helical" evidence="10">
    <location>
        <begin position="281"/>
        <end position="303"/>
    </location>
</feature>
<keyword evidence="2 10" id="KW-0813">Transport</keyword>
<feature type="transmembrane region" description="Helical" evidence="10">
    <location>
        <begin position="156"/>
        <end position="182"/>
    </location>
</feature>
<comment type="subunit">
    <text evidence="10">Forms a complex with SecD. Part of the essential Sec protein translocation apparatus which comprises SecA, SecYEG and auxiliary proteins SecDF. Other proteins may also be involved.</text>
</comment>
<comment type="function">
    <text evidence="10">Part of the Sec protein translocase complex. Interacts with the SecYEG preprotein conducting channel. SecDF uses the proton motive force (PMF) to complete protein translocation after the ATP-dependent function of SecA.</text>
</comment>
<comment type="similarity">
    <text evidence="10">Belongs to the SecD/SecF family. SecF subfamily.</text>
</comment>
<dbReference type="GO" id="GO:0065002">
    <property type="term" value="P:intracellular protein transmembrane transport"/>
    <property type="evidence" value="ECO:0007669"/>
    <property type="project" value="UniProtKB-UniRule"/>
</dbReference>
<keyword evidence="4" id="KW-0997">Cell inner membrane</keyword>
<evidence type="ECO:0000256" key="6">
    <source>
        <dbReference type="ARBA" id="ARBA00022927"/>
    </source>
</evidence>
<dbReference type="Proteomes" id="UP000177697">
    <property type="component" value="Unassembled WGS sequence"/>
</dbReference>